<dbReference type="InterPro" id="IPR008972">
    <property type="entry name" value="Cupredoxin"/>
</dbReference>
<dbReference type="Proteomes" id="UP000715965">
    <property type="component" value="Unassembled WGS sequence"/>
</dbReference>
<evidence type="ECO:0000256" key="2">
    <source>
        <dbReference type="SAM" id="SignalP"/>
    </source>
</evidence>
<feature type="domain" description="EfeO-type cupredoxin-like" evidence="3">
    <location>
        <begin position="8"/>
        <end position="109"/>
    </location>
</feature>
<dbReference type="Pfam" id="PF13473">
    <property type="entry name" value="Cupredoxin_1"/>
    <property type="match status" value="1"/>
</dbReference>
<proteinExistence type="predicted"/>
<dbReference type="EMBL" id="JADDOJ010000028">
    <property type="protein sequence ID" value="MBE7940690.1"/>
    <property type="molecule type" value="Genomic_DNA"/>
</dbReference>
<dbReference type="Gene3D" id="2.60.40.420">
    <property type="entry name" value="Cupredoxins - blue copper proteins"/>
    <property type="match status" value="1"/>
</dbReference>
<evidence type="ECO:0000256" key="1">
    <source>
        <dbReference type="ARBA" id="ARBA00004418"/>
    </source>
</evidence>
<organism evidence="4 5">
    <name type="scientific">Ramlibacter aquaticus</name>
    <dbReference type="NCBI Taxonomy" id="2780094"/>
    <lineage>
        <taxon>Bacteria</taxon>
        <taxon>Pseudomonadati</taxon>
        <taxon>Pseudomonadota</taxon>
        <taxon>Betaproteobacteria</taxon>
        <taxon>Burkholderiales</taxon>
        <taxon>Comamonadaceae</taxon>
        <taxon>Ramlibacter</taxon>
    </lineage>
</organism>
<sequence>MRSFLTLAFATALLGLTVQVSAAEPEALLVIKDHRFQPAELKVPANQRIKLVVHNQDSTPEEFESHTLNREKVVPGGAKATIYVGPLKPGRYEFYGEYNEKTAQGVLVAE</sequence>
<comment type="subcellular location">
    <subcellularLocation>
        <location evidence="1">Periplasm</location>
    </subcellularLocation>
</comment>
<dbReference type="SUPFAM" id="SSF49503">
    <property type="entry name" value="Cupredoxins"/>
    <property type="match status" value="1"/>
</dbReference>
<evidence type="ECO:0000313" key="5">
    <source>
        <dbReference type="Proteomes" id="UP000715965"/>
    </source>
</evidence>
<accession>A0ABR9SEB0</accession>
<feature type="chain" id="PRO_5047170768" evidence="2">
    <location>
        <begin position="23"/>
        <end position="110"/>
    </location>
</feature>
<evidence type="ECO:0000313" key="4">
    <source>
        <dbReference type="EMBL" id="MBE7940690.1"/>
    </source>
</evidence>
<evidence type="ECO:0000259" key="3">
    <source>
        <dbReference type="Pfam" id="PF13473"/>
    </source>
</evidence>
<gene>
    <name evidence="4" type="ORF">IM725_08920</name>
</gene>
<comment type="caution">
    <text evidence="4">The sequence shown here is derived from an EMBL/GenBank/DDBJ whole genome shotgun (WGS) entry which is preliminary data.</text>
</comment>
<name>A0ABR9SEB0_9BURK</name>
<dbReference type="RefSeq" id="WP_193780226.1">
    <property type="nucleotide sequence ID" value="NZ_JADDOJ010000028.1"/>
</dbReference>
<dbReference type="InterPro" id="IPR028096">
    <property type="entry name" value="EfeO_Cupredoxin"/>
</dbReference>
<keyword evidence="5" id="KW-1185">Reference proteome</keyword>
<protein>
    <submittedName>
        <fullName evidence="4">Cupredoxin domain-containing protein</fullName>
    </submittedName>
</protein>
<feature type="signal peptide" evidence="2">
    <location>
        <begin position="1"/>
        <end position="22"/>
    </location>
</feature>
<reference evidence="4 5" key="1">
    <citation type="submission" date="2020-10" db="EMBL/GenBank/DDBJ databases">
        <title>Draft genome of Ramlibacter aquaticus LMG 30558.</title>
        <authorList>
            <person name="Props R."/>
        </authorList>
    </citation>
    <scope>NUCLEOTIDE SEQUENCE [LARGE SCALE GENOMIC DNA]</scope>
    <source>
        <strain evidence="4 5">LMG 30558</strain>
    </source>
</reference>
<keyword evidence="2" id="KW-0732">Signal</keyword>